<evidence type="ECO:0000313" key="3">
    <source>
        <dbReference type="Proteomes" id="UP000282837"/>
    </source>
</evidence>
<comment type="caution">
    <text evidence="2">The sequence shown here is derived from an EMBL/GenBank/DDBJ whole genome shotgun (WGS) entry which is preliminary data.</text>
</comment>
<name>A0A3S2VED6_9SPHN</name>
<dbReference type="EMBL" id="SACO01000004">
    <property type="protein sequence ID" value="RVU05970.1"/>
    <property type="molecule type" value="Genomic_DNA"/>
</dbReference>
<dbReference type="Proteomes" id="UP000282837">
    <property type="component" value="Unassembled WGS sequence"/>
</dbReference>
<evidence type="ECO:0000259" key="1">
    <source>
        <dbReference type="Pfam" id="PF03781"/>
    </source>
</evidence>
<dbReference type="AlphaFoldDB" id="A0A3S2VED6"/>
<dbReference type="OrthoDB" id="9768004at2"/>
<dbReference type="SUPFAM" id="SSF56436">
    <property type="entry name" value="C-type lectin-like"/>
    <property type="match status" value="1"/>
</dbReference>
<dbReference type="Pfam" id="PF03781">
    <property type="entry name" value="FGE-sulfatase"/>
    <property type="match status" value="1"/>
</dbReference>
<dbReference type="Gene3D" id="3.90.1580.10">
    <property type="entry name" value="paralog of FGE (formylglycine-generating enzyme)"/>
    <property type="match status" value="1"/>
</dbReference>
<feature type="domain" description="Sulfatase-modifying factor enzyme-like" evidence="1">
    <location>
        <begin position="3"/>
        <end position="301"/>
    </location>
</feature>
<dbReference type="GO" id="GO:0120147">
    <property type="term" value="F:formylglycine-generating oxidase activity"/>
    <property type="evidence" value="ECO:0007669"/>
    <property type="project" value="TreeGrafter"/>
</dbReference>
<dbReference type="InterPro" id="IPR005532">
    <property type="entry name" value="SUMF_dom"/>
</dbReference>
<dbReference type="InterPro" id="IPR051043">
    <property type="entry name" value="Sulfatase_Mod_Factor_Kinase"/>
</dbReference>
<proteinExistence type="predicted"/>
<accession>A0A3S2VED6</accession>
<dbReference type="PANTHER" id="PTHR23150:SF19">
    <property type="entry name" value="FORMYLGLYCINE-GENERATING ENZYME"/>
    <property type="match status" value="1"/>
</dbReference>
<dbReference type="InterPro" id="IPR016187">
    <property type="entry name" value="CTDL_fold"/>
</dbReference>
<dbReference type="PANTHER" id="PTHR23150">
    <property type="entry name" value="SULFATASE MODIFYING FACTOR 1, 2"/>
    <property type="match status" value="1"/>
</dbReference>
<keyword evidence="3" id="KW-1185">Reference proteome</keyword>
<gene>
    <name evidence="2" type="ORF">EOE18_08000</name>
</gene>
<organism evidence="2 3">
    <name type="scientific">Novosphingobium umbonatum</name>
    <dbReference type="NCBI Taxonomy" id="1908524"/>
    <lineage>
        <taxon>Bacteria</taxon>
        <taxon>Pseudomonadati</taxon>
        <taxon>Pseudomonadota</taxon>
        <taxon>Alphaproteobacteria</taxon>
        <taxon>Sphingomonadales</taxon>
        <taxon>Sphingomonadaceae</taxon>
        <taxon>Novosphingobium</taxon>
    </lineage>
</organism>
<reference evidence="2 3" key="1">
    <citation type="submission" date="2019-01" db="EMBL/GenBank/DDBJ databases">
        <authorList>
            <person name="Chen W.-M."/>
        </authorList>
    </citation>
    <scope>NUCLEOTIDE SEQUENCE [LARGE SCALE GENOMIC DNA]</scope>
    <source>
        <strain evidence="2 3">FSY-9</strain>
    </source>
</reference>
<dbReference type="RefSeq" id="WP_127708146.1">
    <property type="nucleotide sequence ID" value="NZ_SACO01000004.1"/>
</dbReference>
<protein>
    <submittedName>
        <fullName evidence="2">Formylglycine-generating enzyme family protein</fullName>
    </submittedName>
</protein>
<sequence>MRLVEGGVFQMGSEAFYPEEAPRRKVRVSSFWMDETPVTNAQFASFVAATNYRTFAEIAPDPRDYPGMDPAMAQAGSLVFTMTDHPVDLGDPSQWWRWIEGACWRHPLGPDSGIDDLLDHPVVHVTHHDAAAYAAWAGKRLPTEAEFEYAARGGLPDAEYAWGDELTPHGQHLANTWQGMFPFANTAADGWVRTSPVRAYPANPYGLYDLIGNTWEICEDWWSLPSDARPRKKSACCAIDNPRGGFRAKSHDPAEPKTPRKVIKGGSHLCAPSYCQRYRPAARHPQSLDSSTSHIGFRCVKDVQAG</sequence>
<evidence type="ECO:0000313" key="2">
    <source>
        <dbReference type="EMBL" id="RVU05970.1"/>
    </source>
</evidence>
<dbReference type="InterPro" id="IPR042095">
    <property type="entry name" value="SUMF_sf"/>
</dbReference>